<keyword evidence="3" id="KW-1185">Reference proteome</keyword>
<dbReference type="AlphaFoldDB" id="A0AAD7I2D5"/>
<protein>
    <submittedName>
        <fullName evidence="2">Uncharacterized protein</fullName>
    </submittedName>
</protein>
<evidence type="ECO:0000313" key="3">
    <source>
        <dbReference type="Proteomes" id="UP001215280"/>
    </source>
</evidence>
<name>A0AAD7I2D5_9AGAR</name>
<evidence type="ECO:0000256" key="1">
    <source>
        <dbReference type="SAM" id="MobiDB-lite"/>
    </source>
</evidence>
<organism evidence="2 3">
    <name type="scientific">Mycena maculata</name>
    <dbReference type="NCBI Taxonomy" id="230809"/>
    <lineage>
        <taxon>Eukaryota</taxon>
        <taxon>Fungi</taxon>
        <taxon>Dikarya</taxon>
        <taxon>Basidiomycota</taxon>
        <taxon>Agaricomycotina</taxon>
        <taxon>Agaricomycetes</taxon>
        <taxon>Agaricomycetidae</taxon>
        <taxon>Agaricales</taxon>
        <taxon>Marasmiineae</taxon>
        <taxon>Mycenaceae</taxon>
        <taxon>Mycena</taxon>
    </lineage>
</organism>
<gene>
    <name evidence="2" type="ORF">DFH07DRAFT_780575</name>
</gene>
<evidence type="ECO:0000313" key="2">
    <source>
        <dbReference type="EMBL" id="KAJ7733553.1"/>
    </source>
</evidence>
<dbReference type="Proteomes" id="UP001215280">
    <property type="component" value="Unassembled WGS sequence"/>
</dbReference>
<reference evidence="2" key="1">
    <citation type="submission" date="2023-03" db="EMBL/GenBank/DDBJ databases">
        <title>Massive genome expansion in bonnet fungi (Mycena s.s.) driven by repeated elements and novel gene families across ecological guilds.</title>
        <authorList>
            <consortium name="Lawrence Berkeley National Laboratory"/>
            <person name="Harder C.B."/>
            <person name="Miyauchi S."/>
            <person name="Viragh M."/>
            <person name="Kuo A."/>
            <person name="Thoen E."/>
            <person name="Andreopoulos B."/>
            <person name="Lu D."/>
            <person name="Skrede I."/>
            <person name="Drula E."/>
            <person name="Henrissat B."/>
            <person name="Morin E."/>
            <person name="Kohler A."/>
            <person name="Barry K."/>
            <person name="LaButti K."/>
            <person name="Morin E."/>
            <person name="Salamov A."/>
            <person name="Lipzen A."/>
            <person name="Mereny Z."/>
            <person name="Hegedus B."/>
            <person name="Baldrian P."/>
            <person name="Stursova M."/>
            <person name="Weitz H."/>
            <person name="Taylor A."/>
            <person name="Grigoriev I.V."/>
            <person name="Nagy L.G."/>
            <person name="Martin F."/>
            <person name="Kauserud H."/>
        </authorList>
    </citation>
    <scope>NUCLEOTIDE SEQUENCE</scope>
    <source>
        <strain evidence="2">CBHHK188m</strain>
    </source>
</reference>
<comment type="caution">
    <text evidence="2">The sequence shown here is derived from an EMBL/GenBank/DDBJ whole genome shotgun (WGS) entry which is preliminary data.</text>
</comment>
<dbReference type="EMBL" id="JARJLG010000167">
    <property type="protein sequence ID" value="KAJ7733553.1"/>
    <property type="molecule type" value="Genomic_DNA"/>
</dbReference>
<feature type="region of interest" description="Disordered" evidence="1">
    <location>
        <begin position="1"/>
        <end position="23"/>
    </location>
</feature>
<accession>A0AAD7I2D5</accession>
<feature type="region of interest" description="Disordered" evidence="1">
    <location>
        <begin position="47"/>
        <end position="68"/>
    </location>
</feature>
<proteinExistence type="predicted"/>
<sequence>MPRSQREGPGQKAEGSGLRRRRGCTNFQEAKKYVFSGSLKPQIQCSGGHVTGPLERKLPPKHKNGKKPAVPAVFTKEENATLAQCIEILNWHHAQSKPGQKKTASHYSAIYPNLHIKQPLVSDCSKMKKCGRPDGTKPKNPLDKYLTLSDGWLTALKKRCGLKELKRHGEAGSAYPVTIEEERLRVQKLILYEGYDLNNVFNMDETGLFWA</sequence>